<evidence type="ECO:0000256" key="2">
    <source>
        <dbReference type="ARBA" id="ARBA00022737"/>
    </source>
</evidence>
<dbReference type="InterPro" id="IPR056413">
    <property type="entry name" value="TPR_CcmH_CycH"/>
</dbReference>
<accession>A0ABV8ULT9</accession>
<name>A0ABV8ULT9_9PROT</name>
<comment type="subcellular location">
    <subcellularLocation>
        <location evidence="1">Cell envelope</location>
    </subcellularLocation>
</comment>
<feature type="domain" description="Cytochrome c-type biogenesis protein H TPR" evidence="8">
    <location>
        <begin position="129"/>
        <end position="262"/>
    </location>
</feature>
<dbReference type="PANTHER" id="PTHR47870">
    <property type="entry name" value="CYTOCHROME C-TYPE BIOGENESIS PROTEIN CCMH"/>
    <property type="match status" value="1"/>
</dbReference>
<feature type="region of interest" description="Disordered" evidence="6">
    <location>
        <begin position="360"/>
        <end position="389"/>
    </location>
</feature>
<evidence type="ECO:0000313" key="10">
    <source>
        <dbReference type="Proteomes" id="UP001595799"/>
    </source>
</evidence>
<dbReference type="RefSeq" id="WP_382422200.1">
    <property type="nucleotide sequence ID" value="NZ_JBHSCW010000004.1"/>
</dbReference>
<dbReference type="PROSITE" id="PS50005">
    <property type="entry name" value="TPR"/>
    <property type="match status" value="1"/>
</dbReference>
<sequence length="389" mass="42740">MSWLFWILAATLTALAGLFLVRPLVRSSTQESPTGGGEDVEVYRAQLREVERDLERGVLAPAEAKAARLEIERRLLAADSRAGSRTEAGALSSHLSRLTALALLVILPLGSVSLYLWLGQPGLPGQPLAQRGEEVQQQRDIAEMVEGLRARLEENPEDLRGWEMLGRSYGVLGRWDEAAKAYREALSRSEGPRPGLQSALGEALVTINQGRVSPEAERAFDAALEANPQDARARFYKALALEQGGDPRAALDRWIALAEDTPESAGWRPMLMQQISATAQELGLDPDELARNGNDAPAPSGQSDVRDMDPEEQKAYIRSMVDGLAARLQDNPRDPEGWLRLAQARLVLEERKAATEALERAREQIDSLPSDAPQRPELERALESLAQRL</sequence>
<dbReference type="NCBIfam" id="TIGR03142">
    <property type="entry name" value="cytochro_ccmI"/>
    <property type="match status" value="1"/>
</dbReference>
<keyword evidence="3" id="KW-0201">Cytochrome c-type biogenesis</keyword>
<feature type="region of interest" description="Disordered" evidence="6">
    <location>
        <begin position="286"/>
        <end position="307"/>
    </location>
</feature>
<organism evidence="9 10">
    <name type="scientific">Fodinicurvata halophila</name>
    <dbReference type="NCBI Taxonomy" id="1419723"/>
    <lineage>
        <taxon>Bacteria</taxon>
        <taxon>Pseudomonadati</taxon>
        <taxon>Pseudomonadota</taxon>
        <taxon>Alphaproteobacteria</taxon>
        <taxon>Rhodospirillales</taxon>
        <taxon>Rhodovibrionaceae</taxon>
        <taxon>Fodinicurvata</taxon>
    </lineage>
</organism>
<evidence type="ECO:0000256" key="1">
    <source>
        <dbReference type="ARBA" id="ARBA00004196"/>
    </source>
</evidence>
<dbReference type="Pfam" id="PF23914">
    <property type="entry name" value="TPR_CcmH_CycH"/>
    <property type="match status" value="1"/>
</dbReference>
<reference evidence="10" key="1">
    <citation type="journal article" date="2019" name="Int. J. Syst. Evol. Microbiol.">
        <title>The Global Catalogue of Microorganisms (GCM) 10K type strain sequencing project: providing services to taxonomists for standard genome sequencing and annotation.</title>
        <authorList>
            <consortium name="The Broad Institute Genomics Platform"/>
            <consortium name="The Broad Institute Genome Sequencing Center for Infectious Disease"/>
            <person name="Wu L."/>
            <person name="Ma J."/>
        </authorList>
    </citation>
    <scope>NUCLEOTIDE SEQUENCE [LARGE SCALE GENOMIC DNA]</scope>
    <source>
        <strain evidence="10">CECT 8472</strain>
    </source>
</reference>
<dbReference type="InterPro" id="IPR017560">
    <property type="entry name" value="Cyt_c_biogenesis_CcmI"/>
</dbReference>
<protein>
    <submittedName>
        <fullName evidence="9">C-type cytochrome biogenesis protein CcmI</fullName>
    </submittedName>
</protein>
<keyword evidence="7" id="KW-1133">Transmembrane helix</keyword>
<dbReference type="EMBL" id="JBHSCW010000004">
    <property type="protein sequence ID" value="MFC4351855.1"/>
    <property type="molecule type" value="Genomic_DNA"/>
</dbReference>
<dbReference type="InterPro" id="IPR051263">
    <property type="entry name" value="C-type_cytochrome_biogenesis"/>
</dbReference>
<evidence type="ECO:0000256" key="5">
    <source>
        <dbReference type="PROSITE-ProRule" id="PRU00339"/>
    </source>
</evidence>
<evidence type="ECO:0000256" key="4">
    <source>
        <dbReference type="ARBA" id="ARBA00022803"/>
    </source>
</evidence>
<keyword evidence="10" id="KW-1185">Reference proteome</keyword>
<dbReference type="InterPro" id="IPR011990">
    <property type="entry name" value="TPR-like_helical_dom_sf"/>
</dbReference>
<feature type="transmembrane region" description="Helical" evidence="7">
    <location>
        <begin position="98"/>
        <end position="118"/>
    </location>
</feature>
<keyword evidence="4 5" id="KW-0802">TPR repeat</keyword>
<evidence type="ECO:0000313" key="9">
    <source>
        <dbReference type="EMBL" id="MFC4351855.1"/>
    </source>
</evidence>
<evidence type="ECO:0000256" key="3">
    <source>
        <dbReference type="ARBA" id="ARBA00022748"/>
    </source>
</evidence>
<dbReference type="SMART" id="SM00028">
    <property type="entry name" value="TPR"/>
    <property type="match status" value="3"/>
</dbReference>
<evidence type="ECO:0000259" key="8">
    <source>
        <dbReference type="Pfam" id="PF23914"/>
    </source>
</evidence>
<evidence type="ECO:0000256" key="7">
    <source>
        <dbReference type="SAM" id="Phobius"/>
    </source>
</evidence>
<gene>
    <name evidence="9" type="primary">ccmI</name>
    <name evidence="9" type="ORF">ACFOW6_09910</name>
</gene>
<dbReference type="Proteomes" id="UP001595799">
    <property type="component" value="Unassembled WGS sequence"/>
</dbReference>
<keyword evidence="2" id="KW-0677">Repeat</keyword>
<dbReference type="SUPFAM" id="SSF48452">
    <property type="entry name" value="TPR-like"/>
    <property type="match status" value="1"/>
</dbReference>
<dbReference type="Gene3D" id="1.25.40.10">
    <property type="entry name" value="Tetratricopeptide repeat domain"/>
    <property type="match status" value="2"/>
</dbReference>
<dbReference type="InterPro" id="IPR019734">
    <property type="entry name" value="TPR_rpt"/>
</dbReference>
<feature type="repeat" description="TPR" evidence="5">
    <location>
        <begin position="159"/>
        <end position="192"/>
    </location>
</feature>
<comment type="caution">
    <text evidence="9">The sequence shown here is derived from an EMBL/GenBank/DDBJ whole genome shotgun (WGS) entry which is preliminary data.</text>
</comment>
<evidence type="ECO:0000256" key="6">
    <source>
        <dbReference type="SAM" id="MobiDB-lite"/>
    </source>
</evidence>
<keyword evidence="7" id="KW-0472">Membrane</keyword>
<dbReference type="PANTHER" id="PTHR47870:SF4">
    <property type="entry name" value="CYTOCHROME C-TYPE BIOGENESIS PROTEIN CYCH"/>
    <property type="match status" value="1"/>
</dbReference>
<proteinExistence type="predicted"/>
<keyword evidence="7" id="KW-0812">Transmembrane</keyword>